<dbReference type="PROSITE" id="PS00108">
    <property type="entry name" value="PROTEIN_KINASE_ST"/>
    <property type="match status" value="1"/>
</dbReference>
<proteinExistence type="predicted"/>
<gene>
    <name evidence="15" type="ORF">GCM10010910_17190</name>
</gene>
<feature type="binding site" evidence="10">
    <location>
        <position position="50"/>
    </location>
    <ligand>
        <name>ATP</name>
        <dbReference type="ChEBI" id="CHEBI:30616"/>
    </ligand>
</feature>
<feature type="transmembrane region" description="Helical" evidence="12">
    <location>
        <begin position="342"/>
        <end position="363"/>
    </location>
</feature>
<evidence type="ECO:0000259" key="13">
    <source>
        <dbReference type="PROSITE" id="PS50011"/>
    </source>
</evidence>
<evidence type="ECO:0000256" key="12">
    <source>
        <dbReference type="SAM" id="Phobius"/>
    </source>
</evidence>
<evidence type="ECO:0000313" key="16">
    <source>
        <dbReference type="Proteomes" id="UP000638043"/>
    </source>
</evidence>
<protein>
    <recommendedName>
        <fullName evidence="1">non-specific serine/threonine protein kinase</fullName>
        <ecNumber evidence="1">2.7.11.1</ecNumber>
    </recommendedName>
</protein>
<dbReference type="PANTHER" id="PTHR43289">
    <property type="entry name" value="MITOGEN-ACTIVATED PROTEIN KINASE KINASE KINASE 20-RELATED"/>
    <property type="match status" value="1"/>
</dbReference>
<evidence type="ECO:0000256" key="11">
    <source>
        <dbReference type="SAM" id="MobiDB-lite"/>
    </source>
</evidence>
<dbReference type="Pfam" id="PF03793">
    <property type="entry name" value="PASTA"/>
    <property type="match status" value="2"/>
</dbReference>
<comment type="caution">
    <text evidence="15">The sequence shown here is derived from an EMBL/GenBank/DDBJ whole genome shotgun (WGS) entry which is preliminary data.</text>
</comment>
<comment type="catalytic activity">
    <reaction evidence="9">
        <text>L-seryl-[protein] + ATP = O-phospho-L-seryl-[protein] + ADP + H(+)</text>
        <dbReference type="Rhea" id="RHEA:17989"/>
        <dbReference type="Rhea" id="RHEA-COMP:9863"/>
        <dbReference type="Rhea" id="RHEA-COMP:11604"/>
        <dbReference type="ChEBI" id="CHEBI:15378"/>
        <dbReference type="ChEBI" id="CHEBI:29999"/>
        <dbReference type="ChEBI" id="CHEBI:30616"/>
        <dbReference type="ChEBI" id="CHEBI:83421"/>
        <dbReference type="ChEBI" id="CHEBI:456216"/>
        <dbReference type="EC" id="2.7.11.1"/>
    </reaction>
</comment>
<dbReference type="PROSITE" id="PS00107">
    <property type="entry name" value="PROTEIN_KINASE_ATP"/>
    <property type="match status" value="1"/>
</dbReference>
<dbReference type="Pfam" id="PF00069">
    <property type="entry name" value="Pkinase"/>
    <property type="match status" value="1"/>
</dbReference>
<evidence type="ECO:0000256" key="10">
    <source>
        <dbReference type="PROSITE-ProRule" id="PRU10141"/>
    </source>
</evidence>
<dbReference type="PANTHER" id="PTHR43289:SF6">
    <property type="entry name" value="SERINE_THREONINE-PROTEIN KINASE NEKL-3"/>
    <property type="match status" value="1"/>
</dbReference>
<comment type="catalytic activity">
    <reaction evidence="8">
        <text>L-threonyl-[protein] + ATP = O-phospho-L-threonyl-[protein] + ADP + H(+)</text>
        <dbReference type="Rhea" id="RHEA:46608"/>
        <dbReference type="Rhea" id="RHEA-COMP:11060"/>
        <dbReference type="Rhea" id="RHEA-COMP:11605"/>
        <dbReference type="ChEBI" id="CHEBI:15378"/>
        <dbReference type="ChEBI" id="CHEBI:30013"/>
        <dbReference type="ChEBI" id="CHEBI:30616"/>
        <dbReference type="ChEBI" id="CHEBI:61977"/>
        <dbReference type="ChEBI" id="CHEBI:456216"/>
        <dbReference type="EC" id="2.7.11.1"/>
    </reaction>
</comment>
<dbReference type="InterPro" id="IPR005543">
    <property type="entry name" value="PASTA_dom"/>
</dbReference>
<keyword evidence="5 10" id="KW-0547">Nucleotide-binding</keyword>
<dbReference type="InterPro" id="IPR008271">
    <property type="entry name" value="Ser/Thr_kinase_AS"/>
</dbReference>
<dbReference type="GO" id="GO:0004674">
    <property type="term" value="F:protein serine/threonine kinase activity"/>
    <property type="evidence" value="ECO:0007669"/>
    <property type="project" value="UniProtKB-KW"/>
</dbReference>
<feature type="domain" description="Protein kinase" evidence="13">
    <location>
        <begin position="21"/>
        <end position="291"/>
    </location>
</feature>
<name>A0ABQ2N5K3_9MICO</name>
<evidence type="ECO:0000259" key="14">
    <source>
        <dbReference type="PROSITE" id="PS51178"/>
    </source>
</evidence>
<keyword evidence="3" id="KW-0808">Transferase</keyword>
<dbReference type="CDD" id="cd14014">
    <property type="entry name" value="STKc_PknB_like"/>
    <property type="match status" value="1"/>
</dbReference>
<dbReference type="Gene3D" id="3.30.10.20">
    <property type="match status" value="3"/>
</dbReference>
<dbReference type="CDD" id="cd06577">
    <property type="entry name" value="PASTA_pknB"/>
    <property type="match status" value="3"/>
</dbReference>
<keyword evidence="12" id="KW-1133">Transmembrane helix</keyword>
<evidence type="ECO:0000256" key="9">
    <source>
        <dbReference type="ARBA" id="ARBA00048679"/>
    </source>
</evidence>
<dbReference type="SUPFAM" id="SSF56112">
    <property type="entry name" value="Protein kinase-like (PK-like)"/>
    <property type="match status" value="1"/>
</dbReference>
<accession>A0ABQ2N5K3</accession>
<keyword evidence="2 15" id="KW-0723">Serine/threonine-protein kinase</keyword>
<dbReference type="EC" id="2.7.11.1" evidence="1"/>
<evidence type="ECO:0000256" key="5">
    <source>
        <dbReference type="ARBA" id="ARBA00022741"/>
    </source>
</evidence>
<dbReference type="PROSITE" id="PS50011">
    <property type="entry name" value="PROTEIN_KINASE_DOM"/>
    <property type="match status" value="1"/>
</dbReference>
<dbReference type="SMART" id="SM00740">
    <property type="entry name" value="PASTA"/>
    <property type="match status" value="3"/>
</dbReference>
<dbReference type="InterPro" id="IPR000719">
    <property type="entry name" value="Prot_kinase_dom"/>
</dbReference>
<dbReference type="InterPro" id="IPR011009">
    <property type="entry name" value="Kinase-like_dom_sf"/>
</dbReference>
<sequence>MTDEPTQALQAPEERILSGRYRVDSLIGRGGMATVHRGYDLTLGRTVAIKILDRDLARDNTFRTRFRLEAQAASRMAHASIVRVYDAGEDLEDDPAGGITHTPFIVMELVRGRLLSEIAADAPLSAEDAARYVDGILEALEYSHRAGVVHRDIKPGNVMVTDDGQVKVMDFGIARAVSDTSATVAETTTILGTAAYFSPEQAQGEPVDARADLYSTGVVLYELLTGRPPFVGGSPVAVAYQHVREAPVPPTQRYPDAPAQLDPIVMRALAKDPAQRYPDAATFREALDAALDGKTLSQRQLTHLADELYGDQRRAQHEIEHTFAELSSENGVARTQSGPPTAWVWAAIALIVASVAALAFWVVESDPMDLRVADTVDVVDVTGWTASAAERELTADGLEVQVSSQPSDSVPEGAVIETQPGPGTSLELGAHVDILVSDGPLMAKIPSLVGGTEEAARAALDGDSGLQLGRILPLNDPEAAAGTVLAAEVDGDEVDEGEEVLEGSRVDLTVATGRVTINDLTGMPYELAKKEFEALGLTVTQTRDDGCTATNPLVVETQNPAAGDVDIHSTVTLRVCAPVKVGSEDPGGENEGSGNQDTGDSGTGNKGAENKGSEGKGSGNANG</sequence>
<keyword evidence="7 10" id="KW-0067">ATP-binding</keyword>
<dbReference type="Gene3D" id="3.30.200.20">
    <property type="entry name" value="Phosphorylase Kinase, domain 1"/>
    <property type="match status" value="1"/>
</dbReference>
<keyword evidence="4" id="KW-0677">Repeat</keyword>
<dbReference type="RefSeq" id="WP_268237871.1">
    <property type="nucleotide sequence ID" value="NZ_BMMQ01000004.1"/>
</dbReference>
<evidence type="ECO:0000256" key="6">
    <source>
        <dbReference type="ARBA" id="ARBA00022777"/>
    </source>
</evidence>
<feature type="region of interest" description="Disordered" evidence="11">
    <location>
        <begin position="579"/>
        <end position="623"/>
    </location>
</feature>
<evidence type="ECO:0000313" key="15">
    <source>
        <dbReference type="EMBL" id="GGO63796.1"/>
    </source>
</evidence>
<keyword evidence="16" id="KW-1185">Reference proteome</keyword>
<feature type="domain" description="PASTA" evidence="14">
    <location>
        <begin position="439"/>
        <end position="512"/>
    </location>
</feature>
<keyword evidence="6 15" id="KW-0418">Kinase</keyword>
<evidence type="ECO:0000256" key="3">
    <source>
        <dbReference type="ARBA" id="ARBA00022679"/>
    </source>
</evidence>
<evidence type="ECO:0000256" key="2">
    <source>
        <dbReference type="ARBA" id="ARBA00022527"/>
    </source>
</evidence>
<reference evidence="16" key="1">
    <citation type="journal article" date="2019" name="Int. J. Syst. Evol. Microbiol.">
        <title>The Global Catalogue of Microorganisms (GCM) 10K type strain sequencing project: providing services to taxonomists for standard genome sequencing and annotation.</title>
        <authorList>
            <consortium name="The Broad Institute Genomics Platform"/>
            <consortium name="The Broad Institute Genome Sequencing Center for Infectious Disease"/>
            <person name="Wu L."/>
            <person name="Ma J."/>
        </authorList>
    </citation>
    <scope>NUCLEOTIDE SEQUENCE [LARGE SCALE GENOMIC DNA]</scope>
    <source>
        <strain evidence="16">CGMCC 4.7181</strain>
    </source>
</reference>
<evidence type="ECO:0000256" key="8">
    <source>
        <dbReference type="ARBA" id="ARBA00047899"/>
    </source>
</evidence>
<dbReference type="Proteomes" id="UP000638043">
    <property type="component" value="Unassembled WGS sequence"/>
</dbReference>
<dbReference type="NCBIfam" id="NF033483">
    <property type="entry name" value="PknB_PASTA_kin"/>
    <property type="match status" value="1"/>
</dbReference>
<feature type="domain" description="PASTA" evidence="14">
    <location>
        <begin position="372"/>
        <end position="438"/>
    </location>
</feature>
<keyword evidence="12" id="KW-0472">Membrane</keyword>
<dbReference type="EMBL" id="BMMQ01000004">
    <property type="protein sequence ID" value="GGO63796.1"/>
    <property type="molecule type" value="Genomic_DNA"/>
</dbReference>
<dbReference type="Gene3D" id="1.10.510.10">
    <property type="entry name" value="Transferase(Phosphotransferase) domain 1"/>
    <property type="match status" value="1"/>
</dbReference>
<evidence type="ECO:0000256" key="1">
    <source>
        <dbReference type="ARBA" id="ARBA00012513"/>
    </source>
</evidence>
<evidence type="ECO:0000256" key="4">
    <source>
        <dbReference type="ARBA" id="ARBA00022737"/>
    </source>
</evidence>
<organism evidence="15 16">
    <name type="scientific">Microbacterium nanhaiense</name>
    <dbReference type="NCBI Taxonomy" id="1301026"/>
    <lineage>
        <taxon>Bacteria</taxon>
        <taxon>Bacillati</taxon>
        <taxon>Actinomycetota</taxon>
        <taxon>Actinomycetes</taxon>
        <taxon>Micrococcales</taxon>
        <taxon>Microbacteriaceae</taxon>
        <taxon>Microbacterium</taxon>
    </lineage>
</organism>
<evidence type="ECO:0000256" key="7">
    <source>
        <dbReference type="ARBA" id="ARBA00022840"/>
    </source>
</evidence>
<keyword evidence="12" id="KW-0812">Transmembrane</keyword>
<dbReference type="PROSITE" id="PS51178">
    <property type="entry name" value="PASTA"/>
    <property type="match status" value="2"/>
</dbReference>
<dbReference type="InterPro" id="IPR017441">
    <property type="entry name" value="Protein_kinase_ATP_BS"/>
</dbReference>
<dbReference type="SMART" id="SM00220">
    <property type="entry name" value="S_TKc"/>
    <property type="match status" value="1"/>
</dbReference>